<name>A0A848NMK4_9BURK</name>
<dbReference type="Pfam" id="PF25212">
    <property type="entry name" value="HVO_A0114"/>
    <property type="match status" value="1"/>
</dbReference>
<evidence type="ECO:0000313" key="1">
    <source>
        <dbReference type="EMBL" id="NMU92294.1"/>
    </source>
</evidence>
<dbReference type="EMBL" id="JABBZE010000336">
    <property type="protein sequence ID" value="NMU92294.1"/>
    <property type="molecule type" value="Genomic_DNA"/>
</dbReference>
<gene>
    <name evidence="1" type="ORF">HGQ98_21960</name>
</gene>
<organism evidence="1 2">
    <name type="scientific">Achromobacter ruhlandii</name>
    <dbReference type="NCBI Taxonomy" id="72557"/>
    <lineage>
        <taxon>Bacteria</taxon>
        <taxon>Pseudomonadati</taxon>
        <taxon>Pseudomonadota</taxon>
        <taxon>Betaproteobacteria</taxon>
        <taxon>Burkholderiales</taxon>
        <taxon>Alcaligenaceae</taxon>
        <taxon>Achromobacter</taxon>
    </lineage>
</organism>
<dbReference type="Proteomes" id="UP000542405">
    <property type="component" value="Unassembled WGS sequence"/>
</dbReference>
<dbReference type="SUPFAM" id="SSF46785">
    <property type="entry name" value="Winged helix' DNA-binding domain"/>
    <property type="match status" value="1"/>
</dbReference>
<reference evidence="1 2" key="1">
    <citation type="submission" date="2020-04" db="EMBL/GenBank/DDBJ databases">
        <title>Achromobacter ruhlandii genome sequencing and assembly.</title>
        <authorList>
            <person name="Martins R.C.R."/>
            <person name="Perdigao-Neto L.V."/>
            <person name="Levin A.S.S."/>
            <person name="Costa S.F."/>
        </authorList>
    </citation>
    <scope>NUCLEOTIDE SEQUENCE [LARGE SCALE GENOMIC DNA]</scope>
    <source>
        <strain evidence="1 2">9035ralo</strain>
    </source>
</reference>
<protein>
    <submittedName>
        <fullName evidence="1">Uncharacterized protein</fullName>
    </submittedName>
</protein>
<comment type="caution">
    <text evidence="1">The sequence shown here is derived from an EMBL/GenBank/DDBJ whole genome shotgun (WGS) entry which is preliminary data.</text>
</comment>
<evidence type="ECO:0000313" key="2">
    <source>
        <dbReference type="Proteomes" id="UP000542405"/>
    </source>
</evidence>
<accession>A0A848NMK4</accession>
<dbReference type="AlphaFoldDB" id="A0A848NMK4"/>
<sequence>MKRTLTVTINQDWRAFLAGVGKRAVAGARSGEYQGERLNFESAAAFFGQLTELRWNMVREMLGAGRVGVRELARRLGRDVKRVHQDAHALVALGLLEQDEGGGLICPFADIHIDMHLTPGQAQGGVAG</sequence>
<proteinExistence type="predicted"/>
<dbReference type="RefSeq" id="WP_421427500.1">
    <property type="nucleotide sequence ID" value="NZ_JBMIWN010000026.1"/>
</dbReference>
<dbReference type="InterPro" id="IPR036390">
    <property type="entry name" value="WH_DNA-bd_sf"/>
</dbReference>